<gene>
    <name evidence="2" type="ORF">CPB83DRAFT_893446</name>
</gene>
<dbReference type="InterPro" id="IPR037045">
    <property type="entry name" value="S8pro/Inhibitor_I9_sf"/>
</dbReference>
<proteinExistence type="inferred from homology"/>
<organism evidence="2 3">
    <name type="scientific">Crepidotus variabilis</name>
    <dbReference type="NCBI Taxonomy" id="179855"/>
    <lineage>
        <taxon>Eukaryota</taxon>
        <taxon>Fungi</taxon>
        <taxon>Dikarya</taxon>
        <taxon>Basidiomycota</taxon>
        <taxon>Agaricomycotina</taxon>
        <taxon>Agaricomycetes</taxon>
        <taxon>Agaricomycetidae</taxon>
        <taxon>Agaricales</taxon>
        <taxon>Agaricineae</taxon>
        <taxon>Crepidotaceae</taxon>
        <taxon>Crepidotus</taxon>
    </lineage>
</organism>
<evidence type="ECO:0008006" key="4">
    <source>
        <dbReference type="Google" id="ProtNLM"/>
    </source>
</evidence>
<dbReference type="Gene3D" id="3.30.70.80">
    <property type="entry name" value="Peptidase S8 propeptide/proteinase inhibitor I9"/>
    <property type="match status" value="1"/>
</dbReference>
<sequence>MVRKFIVLFKDLATAEQIAQYVQEVVNQGGQITNNYNMPGFRGFAAFIPDHYLASLVQVQQLGGLISSLEPDAEMKVQ</sequence>
<evidence type="ECO:0000256" key="1">
    <source>
        <dbReference type="ARBA" id="ARBA00038069"/>
    </source>
</evidence>
<dbReference type="SUPFAM" id="SSF54897">
    <property type="entry name" value="Protease propeptides/inhibitors"/>
    <property type="match status" value="1"/>
</dbReference>
<reference evidence="2" key="1">
    <citation type="submission" date="2020-11" db="EMBL/GenBank/DDBJ databases">
        <authorList>
            <consortium name="DOE Joint Genome Institute"/>
            <person name="Ahrendt S."/>
            <person name="Riley R."/>
            <person name="Andreopoulos W."/>
            <person name="Labutti K."/>
            <person name="Pangilinan J."/>
            <person name="Ruiz-Duenas F.J."/>
            <person name="Barrasa J.M."/>
            <person name="Sanchez-Garcia M."/>
            <person name="Camarero S."/>
            <person name="Miyauchi S."/>
            <person name="Serrano A."/>
            <person name="Linde D."/>
            <person name="Babiker R."/>
            <person name="Drula E."/>
            <person name="Ayuso-Fernandez I."/>
            <person name="Pacheco R."/>
            <person name="Padilla G."/>
            <person name="Ferreira P."/>
            <person name="Barriuso J."/>
            <person name="Kellner H."/>
            <person name="Castanera R."/>
            <person name="Alfaro M."/>
            <person name="Ramirez L."/>
            <person name="Pisabarro A.G."/>
            <person name="Kuo A."/>
            <person name="Tritt A."/>
            <person name="Lipzen A."/>
            <person name="He G."/>
            <person name="Yan M."/>
            <person name="Ng V."/>
            <person name="Cullen D."/>
            <person name="Martin F."/>
            <person name="Rosso M.-N."/>
            <person name="Henrissat B."/>
            <person name="Hibbett D."/>
            <person name="Martinez A.T."/>
            <person name="Grigoriev I.V."/>
        </authorList>
    </citation>
    <scope>NUCLEOTIDE SEQUENCE</scope>
    <source>
        <strain evidence="2">CBS 506.95</strain>
    </source>
</reference>
<dbReference type="PANTHER" id="PTHR28288">
    <property type="entry name" value="PROTEASE B INHIBITOR 2"/>
    <property type="match status" value="1"/>
</dbReference>
<accession>A0A9P6JRK8</accession>
<comment type="caution">
    <text evidence="2">The sequence shown here is derived from an EMBL/GenBank/DDBJ whole genome shotgun (WGS) entry which is preliminary data.</text>
</comment>
<dbReference type="EMBL" id="MU157845">
    <property type="protein sequence ID" value="KAF9529655.1"/>
    <property type="molecule type" value="Genomic_DNA"/>
</dbReference>
<dbReference type="InterPro" id="IPR052471">
    <property type="entry name" value="PBI_I9"/>
</dbReference>
<dbReference type="AlphaFoldDB" id="A0A9P6JRK8"/>
<dbReference type="PANTHER" id="PTHR28288:SF2">
    <property type="entry name" value="PROTEASE B INHIBITOR 2"/>
    <property type="match status" value="1"/>
</dbReference>
<dbReference type="OrthoDB" id="5518345at2759"/>
<comment type="similarity">
    <text evidence="1">Belongs to the protease inhibitor I9 family.</text>
</comment>
<keyword evidence="3" id="KW-1185">Reference proteome</keyword>
<name>A0A9P6JRK8_9AGAR</name>
<evidence type="ECO:0000313" key="2">
    <source>
        <dbReference type="EMBL" id="KAF9529655.1"/>
    </source>
</evidence>
<dbReference type="Proteomes" id="UP000807306">
    <property type="component" value="Unassembled WGS sequence"/>
</dbReference>
<evidence type="ECO:0000313" key="3">
    <source>
        <dbReference type="Proteomes" id="UP000807306"/>
    </source>
</evidence>
<dbReference type="GO" id="GO:0004866">
    <property type="term" value="F:endopeptidase inhibitor activity"/>
    <property type="evidence" value="ECO:0007669"/>
    <property type="project" value="TreeGrafter"/>
</dbReference>
<dbReference type="GO" id="GO:0042144">
    <property type="term" value="P:vacuole fusion, non-autophagic"/>
    <property type="evidence" value="ECO:0007669"/>
    <property type="project" value="TreeGrafter"/>
</dbReference>
<protein>
    <recommendedName>
        <fullName evidence="4">Inhibitor I9 domain-containing protein</fullName>
    </recommendedName>
</protein>